<gene>
    <name evidence="1" type="ORF">M9978_12655</name>
</gene>
<accession>A0A9X2KQ20</accession>
<evidence type="ECO:0000313" key="1">
    <source>
        <dbReference type="EMBL" id="MCP3731278.1"/>
    </source>
</evidence>
<reference evidence="1" key="1">
    <citation type="submission" date="2022-05" db="EMBL/GenBank/DDBJ databases">
        <title>Sphingomonas sp. strain MG17 Genome sequencing and assembly.</title>
        <authorList>
            <person name="Kim I."/>
        </authorList>
    </citation>
    <scope>NUCLEOTIDE SEQUENCE</scope>
    <source>
        <strain evidence="1">MG17</strain>
    </source>
</reference>
<proteinExistence type="predicted"/>
<keyword evidence="2" id="KW-1185">Reference proteome</keyword>
<comment type="caution">
    <text evidence="1">The sequence shown here is derived from an EMBL/GenBank/DDBJ whole genome shotgun (WGS) entry which is preliminary data.</text>
</comment>
<dbReference type="RefSeq" id="WP_254293736.1">
    <property type="nucleotide sequence ID" value="NZ_JAMLDX010000009.1"/>
</dbReference>
<dbReference type="AlphaFoldDB" id="A0A9X2KQ20"/>
<sequence>MSGEFSDKYKSIVHSHQAIALEDEGTHFEALAKPSTETDFWEETALGVVGESGENDVLLWAAGYVLAANGQGIWGEGITAEREIQLIVVPKSQRGTMSDNNFLRVGWTPSERMSLDKLKVTAGDDSVTWDFNGLQFVAAPPRWALQGSAGGAQFDLSYEQKGTPLWNWGPFADAAKGDRAGYDVFVDVNGTITTPEMTLELTRGYGVREHIITGQSNDPVKNLPAPNWMWWLYSIEGDVKVNFFQINDAMQIGFVKYGEQEQVNFGTHGGPDQSIAFKVTEKWEDPRTGMNLPVKWRLDMDNSGCKVAVDIAAHGRAYSHWPTAHGTRMYCYLLSTMTGTVELPDGRVIELKEHLTVNSFCRTVLTAGETLAGAAPKRPG</sequence>
<organism evidence="1 2">
    <name type="scientific">Sphingomonas tagetis</name>
    <dbReference type="NCBI Taxonomy" id="2949092"/>
    <lineage>
        <taxon>Bacteria</taxon>
        <taxon>Pseudomonadati</taxon>
        <taxon>Pseudomonadota</taxon>
        <taxon>Alphaproteobacteria</taxon>
        <taxon>Sphingomonadales</taxon>
        <taxon>Sphingomonadaceae</taxon>
        <taxon>Sphingomonas</taxon>
    </lineage>
</organism>
<dbReference type="SUPFAM" id="SSF159245">
    <property type="entry name" value="AttH-like"/>
    <property type="match status" value="1"/>
</dbReference>
<protein>
    <submittedName>
        <fullName evidence="1">Uncharacterized protein</fullName>
    </submittedName>
</protein>
<dbReference type="Proteomes" id="UP001139451">
    <property type="component" value="Unassembled WGS sequence"/>
</dbReference>
<dbReference type="EMBL" id="JAMLDX010000009">
    <property type="protein sequence ID" value="MCP3731278.1"/>
    <property type="molecule type" value="Genomic_DNA"/>
</dbReference>
<name>A0A9X2KQ20_9SPHN</name>
<evidence type="ECO:0000313" key="2">
    <source>
        <dbReference type="Proteomes" id="UP001139451"/>
    </source>
</evidence>